<evidence type="ECO:0000313" key="3">
    <source>
        <dbReference type="EMBL" id="MDA0637718.1"/>
    </source>
</evidence>
<feature type="compositionally biased region" description="Low complexity" evidence="1">
    <location>
        <begin position="14"/>
        <end position="134"/>
    </location>
</feature>
<keyword evidence="2" id="KW-0812">Transmembrane</keyword>
<evidence type="ECO:0000313" key="4">
    <source>
        <dbReference type="Proteomes" id="UP001144036"/>
    </source>
</evidence>
<gene>
    <name evidence="3" type="ORF">OUY22_30285</name>
</gene>
<sequence length="625" mass="66296">MPASHGQPYPPQQPYQQQAPYGQQQHGQPQYGGQTDSGQQAPYGQQASYGQQAPYGGQPGYDQQYGQQQHGQAPYGQAQYGQQQHAQQGYPQQGYDQQNYGQQGQGQQPYGQQGYAQQGYGQQAHAQQGYPQQGYGQQEQLGWQGQGAAGGEPPGKSRKGLVIAIAAALAVVLFGGGAWAVGSFLGGGGTQPHDVLPADSIAYARLDLDPAANQKVALFQIAQKFSETKDTFQGDDPRKAFFDSLKENEADLKDVDFAKDIDPWLGSRIGFGAVPSGGEDPDVVIAVQVKDEEAAKAGIAKVMGRAKHGIAFREDYAIVGQTQEQADKYAAAESTLADNAEFSADLGTLGEQGVLSFWAHAGKLTEQSKDLVPAEQQQALQQLKNARFTGALRFDAGYVELAGTMTGATGLTGGADLSPANLAALPGSTAGAFTVSGMDQMLTKQWPEIQKSAGASQEFQAVLQQAQQYGLKLPDDLATLLGRNLTLAVDSEGLDTQQFKAGLRIATDPAKAQAIVDRLQQSLAAQGQPLQIAKVAGDGVFTVATTDEYAKKLAAEGTLGESETFQAAIPDAGEATYGLFVDLDKVEKLYLADMRGEEKANVEVLRAAGLSGKVTDTEMTFSLRL</sequence>
<dbReference type="RefSeq" id="WP_270158615.1">
    <property type="nucleotide sequence ID" value="NZ_JAPNNL010000173.1"/>
</dbReference>
<feature type="non-terminal residue" evidence="3">
    <location>
        <position position="625"/>
    </location>
</feature>
<evidence type="ECO:0000256" key="2">
    <source>
        <dbReference type="SAM" id="Phobius"/>
    </source>
</evidence>
<dbReference type="Proteomes" id="UP001144036">
    <property type="component" value="Unassembled WGS sequence"/>
</dbReference>
<feature type="transmembrane region" description="Helical" evidence="2">
    <location>
        <begin position="161"/>
        <end position="182"/>
    </location>
</feature>
<evidence type="ECO:0000256" key="1">
    <source>
        <dbReference type="SAM" id="MobiDB-lite"/>
    </source>
</evidence>
<dbReference type="InterPro" id="IPR021787">
    <property type="entry name" value="DUF3352"/>
</dbReference>
<proteinExistence type="predicted"/>
<dbReference type="EMBL" id="JAPNNL010000173">
    <property type="protein sequence ID" value="MDA0637718.1"/>
    <property type="molecule type" value="Genomic_DNA"/>
</dbReference>
<keyword evidence="2" id="KW-1133">Transmembrane helix</keyword>
<accession>A0ABT4SKH0</accession>
<keyword evidence="4" id="KW-1185">Reference proteome</keyword>
<comment type="caution">
    <text evidence="3">The sequence shown here is derived from an EMBL/GenBank/DDBJ whole genome shotgun (WGS) entry which is preliminary data.</text>
</comment>
<organism evidence="3 4">
    <name type="scientific">Nonomuraea corallina</name>
    <dbReference type="NCBI Taxonomy" id="2989783"/>
    <lineage>
        <taxon>Bacteria</taxon>
        <taxon>Bacillati</taxon>
        <taxon>Actinomycetota</taxon>
        <taxon>Actinomycetes</taxon>
        <taxon>Streptosporangiales</taxon>
        <taxon>Streptosporangiaceae</taxon>
        <taxon>Nonomuraea</taxon>
    </lineage>
</organism>
<reference evidence="3" key="1">
    <citation type="submission" date="2022-11" db="EMBL/GenBank/DDBJ databases">
        <title>Nonomuraea corallina sp. nov., a new species of the genus Nonomuraea isolated from sea side sediment in Thai sea.</title>
        <authorList>
            <person name="Ngamcharungchit C."/>
            <person name="Matsumoto A."/>
            <person name="Suriyachadkun C."/>
            <person name="Panbangred W."/>
            <person name="Inahashi Y."/>
            <person name="Intra B."/>
        </authorList>
    </citation>
    <scope>NUCLEOTIDE SEQUENCE</scope>
    <source>
        <strain evidence="3">MCN248</strain>
    </source>
</reference>
<dbReference type="Pfam" id="PF11832">
    <property type="entry name" value="DUF3352"/>
    <property type="match status" value="1"/>
</dbReference>
<protein>
    <submittedName>
        <fullName evidence="3">DUF3352 domain-containing protein</fullName>
    </submittedName>
</protein>
<name>A0ABT4SKH0_9ACTN</name>
<feature type="region of interest" description="Disordered" evidence="1">
    <location>
        <begin position="1"/>
        <end position="134"/>
    </location>
</feature>
<keyword evidence="2" id="KW-0472">Membrane</keyword>